<feature type="domain" description="CS" evidence="5">
    <location>
        <begin position="48"/>
        <end position="154"/>
    </location>
</feature>
<evidence type="ECO:0000313" key="7">
    <source>
        <dbReference type="Proteomes" id="UP001222325"/>
    </source>
</evidence>
<evidence type="ECO:0000256" key="1">
    <source>
        <dbReference type="ARBA" id="ARBA00023016"/>
    </source>
</evidence>
<dbReference type="InterPro" id="IPR031107">
    <property type="entry name" value="Small_HSP"/>
</dbReference>
<dbReference type="EMBL" id="JARJCN010000012">
    <property type="protein sequence ID" value="KAJ7095932.1"/>
    <property type="molecule type" value="Genomic_DNA"/>
</dbReference>
<dbReference type="Gene3D" id="2.60.40.790">
    <property type="match status" value="1"/>
</dbReference>
<organism evidence="6 7">
    <name type="scientific">Mycena belliarum</name>
    <dbReference type="NCBI Taxonomy" id="1033014"/>
    <lineage>
        <taxon>Eukaryota</taxon>
        <taxon>Fungi</taxon>
        <taxon>Dikarya</taxon>
        <taxon>Basidiomycota</taxon>
        <taxon>Agaricomycotina</taxon>
        <taxon>Agaricomycetes</taxon>
        <taxon>Agaricomycetidae</taxon>
        <taxon>Agaricales</taxon>
        <taxon>Marasmiineae</taxon>
        <taxon>Mycenaceae</taxon>
        <taxon>Mycena</taxon>
    </lineage>
</organism>
<keyword evidence="1 6" id="KW-0346">Stress response</keyword>
<keyword evidence="7" id="KW-1185">Reference proteome</keyword>
<dbReference type="InterPro" id="IPR008978">
    <property type="entry name" value="HSP20-like_chaperone"/>
</dbReference>
<proteinExistence type="inferred from homology"/>
<dbReference type="InterPro" id="IPR002068">
    <property type="entry name" value="A-crystallin/Hsp20_dom"/>
</dbReference>
<evidence type="ECO:0000256" key="2">
    <source>
        <dbReference type="PROSITE-ProRule" id="PRU00285"/>
    </source>
</evidence>
<dbReference type="AlphaFoldDB" id="A0AAD6XVQ1"/>
<dbReference type="SUPFAM" id="SSF49764">
    <property type="entry name" value="HSP20-like chaperones"/>
    <property type="match status" value="1"/>
</dbReference>
<feature type="domain" description="SHSP" evidence="4">
    <location>
        <begin position="44"/>
        <end position="157"/>
    </location>
</feature>
<evidence type="ECO:0000256" key="3">
    <source>
        <dbReference type="RuleBase" id="RU003616"/>
    </source>
</evidence>
<dbReference type="PROSITE" id="PS51203">
    <property type="entry name" value="CS"/>
    <property type="match status" value="1"/>
</dbReference>
<dbReference type="PROSITE" id="PS01031">
    <property type="entry name" value="SHSP"/>
    <property type="match status" value="1"/>
</dbReference>
<name>A0AAD6XVQ1_9AGAR</name>
<dbReference type="InterPro" id="IPR007052">
    <property type="entry name" value="CS_dom"/>
</dbReference>
<dbReference type="Proteomes" id="UP001222325">
    <property type="component" value="Unassembled WGS sequence"/>
</dbReference>
<dbReference type="CDD" id="cd06464">
    <property type="entry name" value="ACD_sHsps-like"/>
    <property type="match status" value="1"/>
</dbReference>
<accession>A0AAD6XVQ1</accession>
<dbReference type="PANTHER" id="PTHR11527">
    <property type="entry name" value="HEAT-SHOCK PROTEIN 20 FAMILY MEMBER"/>
    <property type="match status" value="1"/>
</dbReference>
<comment type="caution">
    <text evidence="6">The sequence shown here is derived from an EMBL/GenBank/DDBJ whole genome shotgun (WGS) entry which is preliminary data.</text>
</comment>
<comment type="similarity">
    <text evidence="2 3">Belongs to the small heat shock protein (HSP20) family.</text>
</comment>
<evidence type="ECO:0000259" key="5">
    <source>
        <dbReference type="PROSITE" id="PS51203"/>
    </source>
</evidence>
<evidence type="ECO:0000313" key="6">
    <source>
        <dbReference type="EMBL" id="KAJ7095932.1"/>
    </source>
</evidence>
<dbReference type="Pfam" id="PF00011">
    <property type="entry name" value="HSP20"/>
    <property type="match status" value="1"/>
</dbReference>
<reference evidence="6" key="1">
    <citation type="submission" date="2023-03" db="EMBL/GenBank/DDBJ databases">
        <title>Massive genome expansion in bonnet fungi (Mycena s.s.) driven by repeated elements and novel gene families across ecological guilds.</title>
        <authorList>
            <consortium name="Lawrence Berkeley National Laboratory"/>
            <person name="Harder C.B."/>
            <person name="Miyauchi S."/>
            <person name="Viragh M."/>
            <person name="Kuo A."/>
            <person name="Thoen E."/>
            <person name="Andreopoulos B."/>
            <person name="Lu D."/>
            <person name="Skrede I."/>
            <person name="Drula E."/>
            <person name="Henrissat B."/>
            <person name="Morin E."/>
            <person name="Kohler A."/>
            <person name="Barry K."/>
            <person name="LaButti K."/>
            <person name="Morin E."/>
            <person name="Salamov A."/>
            <person name="Lipzen A."/>
            <person name="Mereny Z."/>
            <person name="Hegedus B."/>
            <person name="Baldrian P."/>
            <person name="Stursova M."/>
            <person name="Weitz H."/>
            <person name="Taylor A."/>
            <person name="Grigoriev I.V."/>
            <person name="Nagy L.G."/>
            <person name="Martin F."/>
            <person name="Kauserud H."/>
        </authorList>
    </citation>
    <scope>NUCLEOTIDE SEQUENCE</scope>
    <source>
        <strain evidence="6">CBHHK173m</strain>
    </source>
</reference>
<evidence type="ECO:0000259" key="4">
    <source>
        <dbReference type="PROSITE" id="PS01031"/>
    </source>
</evidence>
<gene>
    <name evidence="6" type="ORF">B0H15DRAFT_937825</name>
</gene>
<protein>
    <submittedName>
        <fullName evidence="6">Small heat shock protein</fullName>
    </submittedName>
</protein>
<sequence>MSVFYYDPFSDLERLVNEAFRSGASNANVNSSNNQGVRQLEGGGDVQGFRPRMDLHENADANTVTATFELPGVKKEDVSIETHPGRLRVSAECKMSSEHEKAGYAIRERRFGKYSRTLQLPQGVKEEEIKASMDNGLLTVTFPKSTPEMAPKKITIA</sequence>